<evidence type="ECO:0000313" key="3">
    <source>
        <dbReference type="Proteomes" id="UP001066276"/>
    </source>
</evidence>
<protein>
    <submittedName>
        <fullName evidence="1">Uncharacterized protein</fullName>
    </submittedName>
</protein>
<reference evidence="1" key="1">
    <citation type="journal article" date="2022" name="bioRxiv">
        <title>Sequencing and chromosome-scale assembly of the giantPleurodeles waltlgenome.</title>
        <authorList>
            <person name="Brown T."/>
            <person name="Elewa A."/>
            <person name="Iarovenko S."/>
            <person name="Subramanian E."/>
            <person name="Araus A.J."/>
            <person name="Petzold A."/>
            <person name="Susuki M."/>
            <person name="Suzuki K.-i.T."/>
            <person name="Hayashi T."/>
            <person name="Toyoda A."/>
            <person name="Oliveira C."/>
            <person name="Osipova E."/>
            <person name="Leigh N.D."/>
            <person name="Simon A."/>
            <person name="Yun M.H."/>
        </authorList>
    </citation>
    <scope>NUCLEOTIDE SEQUENCE</scope>
    <source>
        <strain evidence="1">20211129_DDA</strain>
        <tissue evidence="1">Liver</tissue>
    </source>
</reference>
<dbReference type="EMBL" id="JANPWB010000005">
    <property type="protein sequence ID" value="KAJ1185511.1"/>
    <property type="molecule type" value="Genomic_DNA"/>
</dbReference>
<dbReference type="Proteomes" id="UP001066276">
    <property type="component" value="Chromosome 3_1"/>
</dbReference>
<name>A0AAV7U8W4_PLEWA</name>
<keyword evidence="3" id="KW-1185">Reference proteome</keyword>
<proteinExistence type="predicted"/>
<accession>A0AAV7U8W4</accession>
<sequence>MAGHPSPRHLMSLIQHLWRSIRVPHDQVKKSHCVRILAVRKATNALEWANRAVVGALGNLHLQAWVRL</sequence>
<comment type="caution">
    <text evidence="1">The sequence shown here is derived from an EMBL/GenBank/DDBJ whole genome shotgun (WGS) entry which is preliminary data.</text>
</comment>
<dbReference type="EMBL" id="JANPWB010000005">
    <property type="protein sequence ID" value="KAJ1185509.1"/>
    <property type="molecule type" value="Genomic_DNA"/>
</dbReference>
<gene>
    <name evidence="1" type="ORF">NDU88_002301</name>
    <name evidence="2" type="ORF">NDU88_002303</name>
</gene>
<evidence type="ECO:0000313" key="1">
    <source>
        <dbReference type="EMBL" id="KAJ1185509.1"/>
    </source>
</evidence>
<organism evidence="1 3">
    <name type="scientific">Pleurodeles waltl</name>
    <name type="common">Iberian ribbed newt</name>
    <dbReference type="NCBI Taxonomy" id="8319"/>
    <lineage>
        <taxon>Eukaryota</taxon>
        <taxon>Metazoa</taxon>
        <taxon>Chordata</taxon>
        <taxon>Craniata</taxon>
        <taxon>Vertebrata</taxon>
        <taxon>Euteleostomi</taxon>
        <taxon>Amphibia</taxon>
        <taxon>Batrachia</taxon>
        <taxon>Caudata</taxon>
        <taxon>Salamandroidea</taxon>
        <taxon>Salamandridae</taxon>
        <taxon>Pleurodelinae</taxon>
        <taxon>Pleurodeles</taxon>
    </lineage>
</organism>
<dbReference type="AlphaFoldDB" id="A0AAV7U8W4"/>
<evidence type="ECO:0000313" key="2">
    <source>
        <dbReference type="EMBL" id="KAJ1185511.1"/>
    </source>
</evidence>